<reference evidence="3 4" key="1">
    <citation type="submission" date="2019-03" db="EMBL/GenBank/DDBJ databases">
        <authorList>
            <person name="Gaulin E."/>
            <person name="Dumas B."/>
        </authorList>
    </citation>
    <scope>NUCLEOTIDE SEQUENCE [LARGE SCALE GENOMIC DNA]</scope>
    <source>
        <strain evidence="3">CBS 568.67</strain>
    </source>
</reference>
<keyword evidence="4" id="KW-1185">Reference proteome</keyword>
<gene>
    <name evidence="3" type="primary">Aste57867_23341</name>
    <name evidence="2" type="ORF">As57867_023270</name>
    <name evidence="3" type="ORF">ASTE57867_23341</name>
</gene>
<proteinExistence type="predicted"/>
<feature type="region of interest" description="Disordered" evidence="1">
    <location>
        <begin position="1"/>
        <end position="27"/>
    </location>
</feature>
<dbReference type="OrthoDB" id="76673at2759"/>
<dbReference type="EMBL" id="CAADRA010007287">
    <property type="protein sequence ID" value="VFT99986.1"/>
    <property type="molecule type" value="Genomic_DNA"/>
</dbReference>
<organism evidence="3 4">
    <name type="scientific">Aphanomyces stellatus</name>
    <dbReference type="NCBI Taxonomy" id="120398"/>
    <lineage>
        <taxon>Eukaryota</taxon>
        <taxon>Sar</taxon>
        <taxon>Stramenopiles</taxon>
        <taxon>Oomycota</taxon>
        <taxon>Saprolegniomycetes</taxon>
        <taxon>Saprolegniales</taxon>
        <taxon>Verrucalvaceae</taxon>
        <taxon>Aphanomyces</taxon>
    </lineage>
</organism>
<evidence type="ECO:0000313" key="3">
    <source>
        <dbReference type="EMBL" id="VFT99986.1"/>
    </source>
</evidence>
<accession>A0A485LPB0</accession>
<dbReference type="AlphaFoldDB" id="A0A485LPB0"/>
<evidence type="ECO:0000256" key="1">
    <source>
        <dbReference type="SAM" id="MobiDB-lite"/>
    </source>
</evidence>
<evidence type="ECO:0000313" key="4">
    <source>
        <dbReference type="Proteomes" id="UP000332933"/>
    </source>
</evidence>
<feature type="region of interest" description="Disordered" evidence="1">
    <location>
        <begin position="98"/>
        <end position="117"/>
    </location>
</feature>
<dbReference type="EMBL" id="VJMH01007261">
    <property type="protein sequence ID" value="KAF0684686.1"/>
    <property type="molecule type" value="Genomic_DNA"/>
</dbReference>
<reference evidence="2" key="2">
    <citation type="submission" date="2019-06" db="EMBL/GenBank/DDBJ databases">
        <title>Genomics analysis of Aphanomyces spp. identifies a new class of oomycete effector associated with host adaptation.</title>
        <authorList>
            <person name="Gaulin E."/>
        </authorList>
    </citation>
    <scope>NUCLEOTIDE SEQUENCE</scope>
    <source>
        <strain evidence="2">CBS 578.67</strain>
    </source>
</reference>
<feature type="compositionally biased region" description="Acidic residues" evidence="1">
    <location>
        <begin position="107"/>
        <end position="117"/>
    </location>
</feature>
<sequence length="134" mass="14649">MGKQPAQQATEFVVPQPKRYSGGKVTRSATTQRAAALARVHASRSDWRPIGFIDDELPLEHCFDGMMLDEEDNGMLLRRGDHGGGLIWEDGRPLSAASDFSLPSCDGDNDDDDDPLSEDEELMQLCASSIASRP</sequence>
<protein>
    <submittedName>
        <fullName evidence="3">Aste57867_23341 protein</fullName>
    </submittedName>
</protein>
<name>A0A485LPB0_9STRA</name>
<dbReference type="Proteomes" id="UP000332933">
    <property type="component" value="Unassembled WGS sequence"/>
</dbReference>
<feature type="compositionally biased region" description="Polar residues" evidence="1">
    <location>
        <begin position="1"/>
        <end position="10"/>
    </location>
</feature>
<evidence type="ECO:0000313" key="2">
    <source>
        <dbReference type="EMBL" id="KAF0684686.1"/>
    </source>
</evidence>